<sequence>MFGPSLINQFARSHCQLPSNPPLGHATTLPHPLFHASLSLLPFNPSPLPIQLLPYHLLSLAGSHTHGIVSGGKLLGFASDLKEIGVSMSSVERVINAKEIAA</sequence>
<evidence type="ECO:0000313" key="1">
    <source>
        <dbReference type="EMBL" id="CAK9311604.1"/>
    </source>
</evidence>
<gene>
    <name evidence="1" type="ORF">CITCOLO1_LOCUS3264</name>
</gene>
<proteinExistence type="predicted"/>
<accession>A0ABP0XU36</accession>
<keyword evidence="2" id="KW-1185">Reference proteome</keyword>
<dbReference type="EMBL" id="OZ021744">
    <property type="protein sequence ID" value="CAK9311604.1"/>
    <property type="molecule type" value="Genomic_DNA"/>
</dbReference>
<reference evidence="1 2" key="1">
    <citation type="submission" date="2024-03" db="EMBL/GenBank/DDBJ databases">
        <authorList>
            <person name="Gkanogiannis A."/>
            <person name="Becerra Lopez-Lavalle L."/>
        </authorList>
    </citation>
    <scope>NUCLEOTIDE SEQUENCE [LARGE SCALE GENOMIC DNA]</scope>
</reference>
<organism evidence="1 2">
    <name type="scientific">Citrullus colocynthis</name>
    <name type="common">colocynth</name>
    <dbReference type="NCBI Taxonomy" id="252529"/>
    <lineage>
        <taxon>Eukaryota</taxon>
        <taxon>Viridiplantae</taxon>
        <taxon>Streptophyta</taxon>
        <taxon>Embryophyta</taxon>
        <taxon>Tracheophyta</taxon>
        <taxon>Spermatophyta</taxon>
        <taxon>Magnoliopsida</taxon>
        <taxon>eudicotyledons</taxon>
        <taxon>Gunneridae</taxon>
        <taxon>Pentapetalae</taxon>
        <taxon>rosids</taxon>
        <taxon>fabids</taxon>
        <taxon>Cucurbitales</taxon>
        <taxon>Cucurbitaceae</taxon>
        <taxon>Benincaseae</taxon>
        <taxon>Citrullus</taxon>
    </lineage>
</organism>
<name>A0ABP0XU36_9ROSI</name>
<evidence type="ECO:0000313" key="2">
    <source>
        <dbReference type="Proteomes" id="UP001642487"/>
    </source>
</evidence>
<dbReference type="Proteomes" id="UP001642487">
    <property type="component" value="Chromosome 10"/>
</dbReference>
<protein>
    <submittedName>
        <fullName evidence="1">Uncharacterized protein</fullName>
    </submittedName>
</protein>